<sequence>MLMAREDLKYLEVHASIIMGYDSYFYWRCLYTGVVIKFASRIILVDYSLFKKMVEIVRPFCPSCTPDTEKRNQFTELISPYPYVELVDVIES</sequence>
<reference evidence="1 2" key="1">
    <citation type="journal article" date="2016" name="Nat. Commun.">
        <title>Thousands of microbial genomes shed light on interconnected biogeochemical processes in an aquifer system.</title>
        <authorList>
            <person name="Anantharaman K."/>
            <person name="Brown C.T."/>
            <person name="Hug L.A."/>
            <person name="Sharon I."/>
            <person name="Castelle C.J."/>
            <person name="Probst A.J."/>
            <person name="Thomas B.C."/>
            <person name="Singh A."/>
            <person name="Wilkins M.J."/>
            <person name="Karaoz U."/>
            <person name="Brodie E.L."/>
            <person name="Williams K.H."/>
            <person name="Hubbard S.S."/>
            <person name="Banfield J.F."/>
        </authorList>
    </citation>
    <scope>NUCLEOTIDE SEQUENCE [LARGE SCALE GENOMIC DNA]</scope>
</reference>
<evidence type="ECO:0000313" key="1">
    <source>
        <dbReference type="EMBL" id="OHA55469.1"/>
    </source>
</evidence>
<protein>
    <submittedName>
        <fullName evidence="1">Uncharacterized protein</fullName>
    </submittedName>
</protein>
<dbReference type="Proteomes" id="UP000178936">
    <property type="component" value="Unassembled WGS sequence"/>
</dbReference>
<dbReference type="EMBL" id="MHTB01000013">
    <property type="protein sequence ID" value="OHA55469.1"/>
    <property type="molecule type" value="Genomic_DNA"/>
</dbReference>
<dbReference type="AlphaFoldDB" id="A0A1G2Q5U0"/>
<comment type="caution">
    <text evidence="1">The sequence shown here is derived from an EMBL/GenBank/DDBJ whole genome shotgun (WGS) entry which is preliminary data.</text>
</comment>
<proteinExistence type="predicted"/>
<gene>
    <name evidence="1" type="ORF">A2226_02680</name>
</gene>
<organism evidence="1 2">
    <name type="scientific">Candidatus Veblenbacteria bacterium RIFOXYA2_FULL_43_9</name>
    <dbReference type="NCBI Taxonomy" id="1802425"/>
    <lineage>
        <taxon>Bacteria</taxon>
        <taxon>Candidatus Vebleniibacteriota</taxon>
    </lineage>
</organism>
<evidence type="ECO:0000313" key="2">
    <source>
        <dbReference type="Proteomes" id="UP000178936"/>
    </source>
</evidence>
<name>A0A1G2Q5U0_9BACT</name>
<accession>A0A1G2Q5U0</accession>